<keyword evidence="9" id="KW-0472">Membrane</keyword>
<dbReference type="GO" id="GO:0005524">
    <property type="term" value="F:ATP binding"/>
    <property type="evidence" value="ECO:0007669"/>
    <property type="project" value="UniProtKB-KW"/>
</dbReference>
<dbReference type="GO" id="GO:0000160">
    <property type="term" value="P:phosphorelay signal transduction system"/>
    <property type="evidence" value="ECO:0007669"/>
    <property type="project" value="UniProtKB-KW"/>
</dbReference>
<organism evidence="14">
    <name type="scientific">Thiolapillus brandeum</name>
    <dbReference type="NCBI Taxonomy" id="1076588"/>
    <lineage>
        <taxon>Bacteria</taxon>
        <taxon>Pseudomonadati</taxon>
        <taxon>Pseudomonadota</taxon>
        <taxon>Gammaproteobacteria</taxon>
        <taxon>Chromatiales</taxon>
        <taxon>Sedimenticolaceae</taxon>
        <taxon>Thiolapillus</taxon>
    </lineage>
</organism>
<feature type="domain" description="Response regulatory" evidence="12">
    <location>
        <begin position="14"/>
        <end position="130"/>
    </location>
</feature>
<evidence type="ECO:0000256" key="5">
    <source>
        <dbReference type="ARBA" id="ARBA00022741"/>
    </source>
</evidence>
<dbReference type="GO" id="GO:0005886">
    <property type="term" value="C:plasma membrane"/>
    <property type="evidence" value="ECO:0007669"/>
    <property type="project" value="UniProtKB-SubCell"/>
</dbReference>
<gene>
    <name evidence="14" type="ORF">ENG92_04745</name>
</gene>
<dbReference type="Gene3D" id="3.40.50.2300">
    <property type="match status" value="1"/>
</dbReference>
<keyword evidence="4" id="KW-0812">Transmembrane</keyword>
<evidence type="ECO:0000256" key="8">
    <source>
        <dbReference type="ARBA" id="ARBA00023012"/>
    </source>
</evidence>
<feature type="non-terminal residue" evidence="14">
    <location>
        <position position="1"/>
    </location>
</feature>
<evidence type="ECO:0000256" key="4">
    <source>
        <dbReference type="ARBA" id="ARBA00022692"/>
    </source>
</evidence>
<dbReference type="CDD" id="cd17546">
    <property type="entry name" value="REC_hyHK_CKI1_RcsC-like"/>
    <property type="match status" value="1"/>
</dbReference>
<dbReference type="PROSITE" id="PS50110">
    <property type="entry name" value="RESPONSE_REGULATORY"/>
    <property type="match status" value="1"/>
</dbReference>
<evidence type="ECO:0000256" key="11">
    <source>
        <dbReference type="PROSITE-ProRule" id="PRU00169"/>
    </source>
</evidence>
<keyword evidence="2" id="KW-1003">Cell membrane</keyword>
<feature type="domain" description="HPt" evidence="13">
    <location>
        <begin position="169"/>
        <end position="273"/>
    </location>
</feature>
<evidence type="ECO:0000259" key="12">
    <source>
        <dbReference type="PROSITE" id="PS50110"/>
    </source>
</evidence>
<accession>A0A831NYH7</accession>
<evidence type="ECO:0000256" key="9">
    <source>
        <dbReference type="ARBA" id="ARBA00023136"/>
    </source>
</evidence>
<dbReference type="Pfam" id="PF01627">
    <property type="entry name" value="Hpt"/>
    <property type="match status" value="1"/>
</dbReference>
<dbReference type="Gene3D" id="1.20.120.160">
    <property type="entry name" value="HPT domain"/>
    <property type="match status" value="1"/>
</dbReference>
<evidence type="ECO:0000256" key="3">
    <source>
        <dbReference type="ARBA" id="ARBA00022553"/>
    </source>
</evidence>
<dbReference type="SUPFAM" id="SSF47226">
    <property type="entry name" value="Histidine-containing phosphotransfer domain, HPT domain"/>
    <property type="match status" value="1"/>
</dbReference>
<keyword evidence="3 11" id="KW-0597">Phosphoprotein</keyword>
<reference evidence="14" key="1">
    <citation type="journal article" date="2020" name="mSystems">
        <title>Genome- and Community-Level Interaction Insights into Carbon Utilization and Element Cycling Functions of Hydrothermarchaeota in Hydrothermal Sediment.</title>
        <authorList>
            <person name="Zhou Z."/>
            <person name="Liu Y."/>
            <person name="Xu W."/>
            <person name="Pan J."/>
            <person name="Luo Z.H."/>
            <person name="Li M."/>
        </authorList>
    </citation>
    <scope>NUCLEOTIDE SEQUENCE [LARGE SCALE GENOMIC DNA]</scope>
    <source>
        <strain evidence="14">HyVt-26</strain>
    </source>
</reference>
<keyword evidence="6" id="KW-0067">ATP-binding</keyword>
<name>A0A831NYH7_9GAMM</name>
<dbReference type="InterPro" id="IPR011006">
    <property type="entry name" value="CheY-like_superfamily"/>
</dbReference>
<evidence type="ECO:0000256" key="1">
    <source>
        <dbReference type="ARBA" id="ARBA00004651"/>
    </source>
</evidence>
<sequence>HVHSPSPCWLADIRILVADDNAINRRLMENLLGNYGATIICVEDGKQAVEALQIQKVDIALIDIHMPVLNGFEATIQIRQLPQGKDLPLIAMTADAMSRNCVEIEHSGFDGYLVKPFEESDLLAAIDHFLHQDGIGKRIHPHRRKEHSTDASELPIYNKPQAMRITGNSASIAMTMLNQFIDTLPSSIKDISNLADRKDWKSLWQCIHKLQGAAAVCAVPAFSAALNRLQVAVQNENVIATETELKLVTSEMQRLINYHAEQEYQPDSQIDGVQG</sequence>
<keyword evidence="7" id="KW-1133">Transmembrane helix</keyword>
<evidence type="ECO:0000256" key="6">
    <source>
        <dbReference type="ARBA" id="ARBA00022840"/>
    </source>
</evidence>
<keyword evidence="8" id="KW-0902">Two-component regulatory system</keyword>
<dbReference type="InterPro" id="IPR001789">
    <property type="entry name" value="Sig_transdc_resp-reg_receiver"/>
</dbReference>
<feature type="modified residue" description="4-aspartylphosphate" evidence="11">
    <location>
        <position position="63"/>
    </location>
</feature>
<dbReference type="EMBL" id="DRCV01000209">
    <property type="protein sequence ID" value="HDK38306.1"/>
    <property type="molecule type" value="Genomic_DNA"/>
</dbReference>
<evidence type="ECO:0000256" key="10">
    <source>
        <dbReference type="PROSITE-ProRule" id="PRU00110"/>
    </source>
</evidence>
<dbReference type="PANTHER" id="PTHR45339">
    <property type="entry name" value="HYBRID SIGNAL TRANSDUCTION HISTIDINE KINASE J"/>
    <property type="match status" value="1"/>
</dbReference>
<dbReference type="Pfam" id="PF00072">
    <property type="entry name" value="Response_reg"/>
    <property type="match status" value="1"/>
</dbReference>
<dbReference type="PROSITE" id="PS50894">
    <property type="entry name" value="HPT"/>
    <property type="match status" value="1"/>
</dbReference>
<dbReference type="InterPro" id="IPR036641">
    <property type="entry name" value="HPT_dom_sf"/>
</dbReference>
<evidence type="ECO:0000259" key="13">
    <source>
        <dbReference type="PROSITE" id="PS50894"/>
    </source>
</evidence>
<evidence type="ECO:0000256" key="7">
    <source>
        <dbReference type="ARBA" id="ARBA00022989"/>
    </source>
</evidence>
<comment type="caution">
    <text evidence="14">The sequence shown here is derived from an EMBL/GenBank/DDBJ whole genome shotgun (WGS) entry which is preliminary data.</text>
</comment>
<dbReference type="GO" id="GO:0004672">
    <property type="term" value="F:protein kinase activity"/>
    <property type="evidence" value="ECO:0007669"/>
    <property type="project" value="UniProtKB-ARBA"/>
</dbReference>
<protein>
    <submittedName>
        <fullName evidence="14">Response regulator</fullName>
    </submittedName>
</protein>
<dbReference type="InterPro" id="IPR008207">
    <property type="entry name" value="Sig_transdc_His_kin_Hpt_dom"/>
</dbReference>
<evidence type="ECO:0000256" key="2">
    <source>
        <dbReference type="ARBA" id="ARBA00022475"/>
    </source>
</evidence>
<keyword evidence="5" id="KW-0547">Nucleotide-binding</keyword>
<dbReference type="Proteomes" id="UP000885822">
    <property type="component" value="Unassembled WGS sequence"/>
</dbReference>
<dbReference type="PANTHER" id="PTHR45339:SF1">
    <property type="entry name" value="HYBRID SIGNAL TRANSDUCTION HISTIDINE KINASE J"/>
    <property type="match status" value="1"/>
</dbReference>
<dbReference type="AlphaFoldDB" id="A0A831NYH7"/>
<proteinExistence type="predicted"/>
<comment type="subcellular location">
    <subcellularLocation>
        <location evidence="1">Cell membrane</location>
        <topology evidence="1">Multi-pass membrane protein</topology>
    </subcellularLocation>
</comment>
<evidence type="ECO:0000313" key="14">
    <source>
        <dbReference type="EMBL" id="HDK38306.1"/>
    </source>
</evidence>
<dbReference type="SMART" id="SM00448">
    <property type="entry name" value="REC"/>
    <property type="match status" value="1"/>
</dbReference>
<feature type="modified residue" description="Phosphohistidine" evidence="10">
    <location>
        <position position="208"/>
    </location>
</feature>
<dbReference type="SUPFAM" id="SSF52172">
    <property type="entry name" value="CheY-like"/>
    <property type="match status" value="1"/>
</dbReference>